<evidence type="ECO:0000313" key="1">
    <source>
        <dbReference type="EMBL" id="KAJ2974684.1"/>
    </source>
</evidence>
<dbReference type="Proteomes" id="UP001143910">
    <property type="component" value="Unassembled WGS sequence"/>
</dbReference>
<sequence>MPPRIVTVVGATGQQGQAVVNAFINNPAFKVRGLTSNTGSDAAKKLVATGAEVVKFDINDEKSIQAAFSGSNIIYAVADFWALYQQHGIQKAKAIEYEQGAAMARAAGKVQSLEHYIWSTLPKSTPEYPVYHFDAKHDTEAVIKADPALLAKTTFMVVCFYANNLNMASMRPYWLDSIKKYVQFVTYPLDTPIPFIGEVANVTPFVQAIVEKPGQTQNGTYVIGATAQLTAKEWMDMWAKEQNAEIELITISKEDNSRLFPQPRWAEEWALMMDYFYYVPVNQWLDEGSNILTAEALSITPAVTMEQWVKSYKLPDASKVLN</sequence>
<gene>
    <name evidence="1" type="ORF">NQ176_g5926</name>
</gene>
<name>A0ACC1N6I4_9HYPO</name>
<protein>
    <submittedName>
        <fullName evidence="1">Uncharacterized protein</fullName>
    </submittedName>
</protein>
<dbReference type="EMBL" id="JANJQO010000798">
    <property type="protein sequence ID" value="KAJ2974684.1"/>
    <property type="molecule type" value="Genomic_DNA"/>
</dbReference>
<evidence type="ECO:0000313" key="2">
    <source>
        <dbReference type="Proteomes" id="UP001143910"/>
    </source>
</evidence>
<reference evidence="1" key="1">
    <citation type="submission" date="2022-08" db="EMBL/GenBank/DDBJ databases">
        <title>Genome Sequence of Lecanicillium fungicola.</title>
        <authorList>
            <person name="Buettner E."/>
        </authorList>
    </citation>
    <scope>NUCLEOTIDE SEQUENCE</scope>
    <source>
        <strain evidence="1">Babe33</strain>
    </source>
</reference>
<keyword evidence="2" id="KW-1185">Reference proteome</keyword>
<proteinExistence type="predicted"/>
<accession>A0ACC1N6I4</accession>
<comment type="caution">
    <text evidence="1">The sequence shown here is derived from an EMBL/GenBank/DDBJ whole genome shotgun (WGS) entry which is preliminary data.</text>
</comment>
<organism evidence="1 2">
    <name type="scientific">Zarea fungicola</name>
    <dbReference type="NCBI Taxonomy" id="93591"/>
    <lineage>
        <taxon>Eukaryota</taxon>
        <taxon>Fungi</taxon>
        <taxon>Dikarya</taxon>
        <taxon>Ascomycota</taxon>
        <taxon>Pezizomycotina</taxon>
        <taxon>Sordariomycetes</taxon>
        <taxon>Hypocreomycetidae</taxon>
        <taxon>Hypocreales</taxon>
        <taxon>Cordycipitaceae</taxon>
        <taxon>Zarea</taxon>
    </lineage>
</organism>